<comment type="caution">
    <text evidence="2">The sequence shown here is derived from an EMBL/GenBank/DDBJ whole genome shotgun (WGS) entry which is preliminary data.</text>
</comment>
<dbReference type="EMBL" id="JBEHCU010005897">
    <property type="protein sequence ID" value="KAL1398439.1"/>
    <property type="molecule type" value="Genomic_DNA"/>
</dbReference>
<reference evidence="2 3" key="1">
    <citation type="submission" date="2024-05" db="EMBL/GenBank/DDBJ databases">
        <title>Culex pipiens pipiens assembly and annotation.</title>
        <authorList>
            <person name="Alout H."/>
            <person name="Durand T."/>
        </authorList>
    </citation>
    <scope>NUCLEOTIDE SEQUENCE [LARGE SCALE GENOMIC DNA]</scope>
    <source>
        <strain evidence="2">HA-2024</strain>
        <tissue evidence="2">Whole body</tissue>
    </source>
</reference>
<gene>
    <name evidence="2" type="ORF">pipiens_002384</name>
</gene>
<proteinExistence type="predicted"/>
<evidence type="ECO:0000256" key="1">
    <source>
        <dbReference type="SAM" id="SignalP"/>
    </source>
</evidence>
<protein>
    <submittedName>
        <fullName evidence="2">Uncharacterized protein</fullName>
    </submittedName>
</protein>
<sequence length="166" mass="18781">MFLLNTAVLVLVIASNILCQQETFVCTNAYLNYFSWVQINHLLKKISKATDIMSPIGKRCWDDFGLIMFQNCDARSAGNNQFVIMDAPCEYNTTFYYVCGSKNQGLMLVLSEEREELLLAGNQSDIAQSKASAHRCLEEKFDMFGCVQTQFANVASCSTIRGFWCF</sequence>
<keyword evidence="1" id="KW-0732">Signal</keyword>
<evidence type="ECO:0000313" key="3">
    <source>
        <dbReference type="Proteomes" id="UP001562425"/>
    </source>
</evidence>
<evidence type="ECO:0000313" key="2">
    <source>
        <dbReference type="EMBL" id="KAL1398439.1"/>
    </source>
</evidence>
<accession>A0ABD1DFH8</accession>
<feature type="chain" id="PRO_5044820615" evidence="1">
    <location>
        <begin position="20"/>
        <end position="166"/>
    </location>
</feature>
<dbReference type="AlphaFoldDB" id="A0ABD1DFH8"/>
<dbReference type="Proteomes" id="UP001562425">
    <property type="component" value="Unassembled WGS sequence"/>
</dbReference>
<organism evidence="2 3">
    <name type="scientific">Culex pipiens pipiens</name>
    <name type="common">Northern house mosquito</name>
    <dbReference type="NCBI Taxonomy" id="38569"/>
    <lineage>
        <taxon>Eukaryota</taxon>
        <taxon>Metazoa</taxon>
        <taxon>Ecdysozoa</taxon>
        <taxon>Arthropoda</taxon>
        <taxon>Hexapoda</taxon>
        <taxon>Insecta</taxon>
        <taxon>Pterygota</taxon>
        <taxon>Neoptera</taxon>
        <taxon>Endopterygota</taxon>
        <taxon>Diptera</taxon>
        <taxon>Nematocera</taxon>
        <taxon>Culicoidea</taxon>
        <taxon>Culicidae</taxon>
        <taxon>Culicinae</taxon>
        <taxon>Culicini</taxon>
        <taxon>Culex</taxon>
        <taxon>Culex</taxon>
    </lineage>
</organism>
<keyword evidence="3" id="KW-1185">Reference proteome</keyword>
<name>A0ABD1DFH8_CULPP</name>
<feature type="signal peptide" evidence="1">
    <location>
        <begin position="1"/>
        <end position="19"/>
    </location>
</feature>